<dbReference type="EMBL" id="CP071504">
    <property type="protein sequence ID" value="QSX29351.1"/>
    <property type="molecule type" value="Genomic_DNA"/>
</dbReference>
<keyword evidence="1" id="KW-0808">Transferase</keyword>
<feature type="domain" description="N-acetyltransferase" evidence="3">
    <location>
        <begin position="7"/>
        <end position="171"/>
    </location>
</feature>
<dbReference type="Proteomes" id="UP000663281">
    <property type="component" value="Chromosome"/>
</dbReference>
<dbReference type="InterPro" id="IPR050832">
    <property type="entry name" value="Bact_Acetyltransf"/>
</dbReference>
<evidence type="ECO:0000259" key="3">
    <source>
        <dbReference type="PROSITE" id="PS51186"/>
    </source>
</evidence>
<dbReference type="InterPro" id="IPR016181">
    <property type="entry name" value="Acyl_CoA_acyltransferase"/>
</dbReference>
<dbReference type="Gene3D" id="3.40.630.30">
    <property type="match status" value="1"/>
</dbReference>
<proteinExistence type="predicted"/>
<dbReference type="AlphaFoldDB" id="A0A974XLQ5"/>
<dbReference type="GO" id="GO:0016747">
    <property type="term" value="F:acyltransferase activity, transferring groups other than amino-acyl groups"/>
    <property type="evidence" value="ECO:0007669"/>
    <property type="project" value="InterPro"/>
</dbReference>
<reference evidence="4 5" key="1">
    <citation type="submission" date="2021-03" db="EMBL/GenBank/DDBJ databases">
        <title>Novel species identification of genus Shewanella.</title>
        <authorList>
            <person name="Liu G."/>
            <person name="Zhang Q."/>
        </authorList>
    </citation>
    <scope>NUCLEOTIDE SEQUENCE [LARGE SCALE GENOMIC DNA]</scope>
    <source>
        <strain evidence="4 5">FJAT-53726</strain>
    </source>
</reference>
<dbReference type="CDD" id="cd04301">
    <property type="entry name" value="NAT_SF"/>
    <property type="match status" value="1"/>
</dbReference>
<evidence type="ECO:0000313" key="5">
    <source>
        <dbReference type="Proteomes" id="UP000663281"/>
    </source>
</evidence>
<organism evidence="4 5">
    <name type="scientific">Shewanella cyperi</name>
    <dbReference type="NCBI Taxonomy" id="2814292"/>
    <lineage>
        <taxon>Bacteria</taxon>
        <taxon>Pseudomonadati</taxon>
        <taxon>Pseudomonadota</taxon>
        <taxon>Gammaproteobacteria</taxon>
        <taxon>Alteromonadales</taxon>
        <taxon>Shewanellaceae</taxon>
        <taxon>Shewanella</taxon>
    </lineage>
</organism>
<keyword evidence="5" id="KW-1185">Reference proteome</keyword>
<gene>
    <name evidence="4" type="ORF">JYB88_14215</name>
</gene>
<dbReference type="PROSITE" id="PS51186">
    <property type="entry name" value="GNAT"/>
    <property type="match status" value="1"/>
</dbReference>
<evidence type="ECO:0000256" key="1">
    <source>
        <dbReference type="ARBA" id="ARBA00022679"/>
    </source>
</evidence>
<dbReference type="InterPro" id="IPR000182">
    <property type="entry name" value="GNAT_dom"/>
</dbReference>
<accession>A0A974XLQ5</accession>
<keyword evidence="2" id="KW-0012">Acyltransferase</keyword>
<evidence type="ECO:0000313" key="4">
    <source>
        <dbReference type="EMBL" id="QSX29351.1"/>
    </source>
</evidence>
<name>A0A974XLQ5_9GAMM</name>
<dbReference type="KEGG" id="scyp:JYB88_14215"/>
<protein>
    <submittedName>
        <fullName evidence="4">GNAT family N-acetyltransferase</fullName>
    </submittedName>
</protein>
<dbReference type="PANTHER" id="PTHR43877">
    <property type="entry name" value="AMINOALKYLPHOSPHONATE N-ACETYLTRANSFERASE-RELATED-RELATED"/>
    <property type="match status" value="1"/>
</dbReference>
<dbReference type="PANTHER" id="PTHR43877:SF2">
    <property type="entry name" value="AMINOALKYLPHOSPHONATE N-ACETYLTRANSFERASE-RELATED"/>
    <property type="match status" value="1"/>
</dbReference>
<dbReference type="SUPFAM" id="SSF55729">
    <property type="entry name" value="Acyl-CoA N-acyltransferases (Nat)"/>
    <property type="match status" value="1"/>
</dbReference>
<sequence length="171" mass="18769">MQRETELKIIKATAEDTQAIWNLRVASILAGCPSHYPDELLASWTEGQPSAGFSEVVAGHFYIACRSERSQGSLVVGSVMLDCDNTELLPGEGQLEAVFVAPSEMGRGTGLALVTFAEALARNKGLKRLRLESTLNAIDFYRRCGFGEERMANYQSPRGISLDCCIMYKNL</sequence>
<evidence type="ECO:0000256" key="2">
    <source>
        <dbReference type="ARBA" id="ARBA00023315"/>
    </source>
</evidence>
<dbReference type="RefSeq" id="WP_207324536.1">
    <property type="nucleotide sequence ID" value="NZ_CP071504.1"/>
</dbReference>
<dbReference type="Pfam" id="PF00583">
    <property type="entry name" value="Acetyltransf_1"/>
    <property type="match status" value="1"/>
</dbReference>